<evidence type="ECO:0000313" key="9">
    <source>
        <dbReference type="Proteomes" id="UP000515123"/>
    </source>
</evidence>
<evidence type="ECO:0000259" key="8">
    <source>
        <dbReference type="PROSITE" id="PS50888"/>
    </source>
</evidence>
<dbReference type="GO" id="GO:0000978">
    <property type="term" value="F:RNA polymerase II cis-regulatory region sequence-specific DNA binding"/>
    <property type="evidence" value="ECO:0007669"/>
    <property type="project" value="TreeGrafter"/>
</dbReference>
<keyword evidence="3" id="KW-0805">Transcription regulation</keyword>
<evidence type="ECO:0000256" key="4">
    <source>
        <dbReference type="ARBA" id="ARBA00023125"/>
    </source>
</evidence>
<feature type="compositionally biased region" description="Low complexity" evidence="7">
    <location>
        <begin position="1"/>
        <end position="15"/>
    </location>
</feature>
<evidence type="ECO:0000256" key="2">
    <source>
        <dbReference type="ARBA" id="ARBA00005510"/>
    </source>
</evidence>
<dbReference type="CDD" id="cd11393">
    <property type="entry name" value="bHLH_AtbHLH_like"/>
    <property type="match status" value="1"/>
</dbReference>
<gene>
    <name evidence="10" type="primary">LOC109726338</name>
</gene>
<dbReference type="InterPro" id="IPR011598">
    <property type="entry name" value="bHLH_dom"/>
</dbReference>
<feature type="region of interest" description="Disordered" evidence="7">
    <location>
        <begin position="164"/>
        <end position="184"/>
    </location>
</feature>
<feature type="domain" description="BHLH" evidence="8">
    <location>
        <begin position="258"/>
        <end position="308"/>
    </location>
</feature>
<dbReference type="GO" id="GO:0046983">
    <property type="term" value="F:protein dimerization activity"/>
    <property type="evidence" value="ECO:0007669"/>
    <property type="project" value="InterPro"/>
</dbReference>
<dbReference type="SUPFAM" id="SSF47459">
    <property type="entry name" value="HLH, helix-loop-helix DNA-binding domain"/>
    <property type="match status" value="1"/>
</dbReference>
<evidence type="ECO:0000256" key="5">
    <source>
        <dbReference type="ARBA" id="ARBA00023163"/>
    </source>
</evidence>
<dbReference type="RefSeq" id="XP_020111464.1">
    <property type="nucleotide sequence ID" value="XM_020255875.1"/>
</dbReference>
<dbReference type="Pfam" id="PF00010">
    <property type="entry name" value="HLH"/>
    <property type="match status" value="1"/>
</dbReference>
<name>A0A6P5GUD5_ANACO</name>
<dbReference type="Gene3D" id="4.10.280.10">
    <property type="entry name" value="Helix-loop-helix DNA-binding domain"/>
    <property type="match status" value="1"/>
</dbReference>
<evidence type="ECO:0000256" key="3">
    <source>
        <dbReference type="ARBA" id="ARBA00023015"/>
    </source>
</evidence>
<dbReference type="PROSITE" id="PS50888">
    <property type="entry name" value="BHLH"/>
    <property type="match status" value="1"/>
</dbReference>
<dbReference type="SMART" id="SM00353">
    <property type="entry name" value="HLH"/>
    <property type="match status" value="1"/>
</dbReference>
<evidence type="ECO:0000256" key="6">
    <source>
        <dbReference type="ARBA" id="ARBA00023242"/>
    </source>
</evidence>
<accession>A0A6P5GUD5</accession>
<proteinExistence type="inferred from homology"/>
<comment type="similarity">
    <text evidence="2">Belongs to the bHLH protein family.</text>
</comment>
<sequence length="331" mass="36272">MNRTSSSHRSAADPAAAPPPPMFPSPRRAGLHAGGARISALWASRRASSFSSAPDPARRRSSTLLLRRFPGIAFLVGEEGEEEGGGERGNPLDEHRSFPWGLLPPIFIADNGLSLTRDRESYSRLGSDSDHAVAGDNRRLNSQLSLSFSRQQSTLSQISEIGLSDVGESSQSDEGNAGHSLAPNGFSIGSWDETNSIVFSAPVSKRGKDNNGDVMASLSHIESQFGLPRSSLEMATMENFLQIQQDQVPFKVRAKRGCATHPRSIAERERRTRISEKLRKLQELVPNMDKQTNTADMLDLAIQHIKGLQSQVQILSQERDDCRCGSKREKN</sequence>
<keyword evidence="6" id="KW-0539">Nucleus</keyword>
<protein>
    <submittedName>
        <fullName evidence="10">Transcription factor bHLH129-like</fullName>
    </submittedName>
</protein>
<feature type="region of interest" description="Disordered" evidence="7">
    <location>
        <begin position="1"/>
        <end position="31"/>
    </location>
</feature>
<dbReference type="InterPro" id="IPR045239">
    <property type="entry name" value="bHLH95_bHLH"/>
</dbReference>
<dbReference type="InterPro" id="IPR045843">
    <property type="entry name" value="IND-like"/>
</dbReference>
<dbReference type="GO" id="GO:0000981">
    <property type="term" value="F:DNA-binding transcription factor activity, RNA polymerase II-specific"/>
    <property type="evidence" value="ECO:0007669"/>
    <property type="project" value="TreeGrafter"/>
</dbReference>
<dbReference type="PANTHER" id="PTHR16223:SF177">
    <property type="entry name" value="TRANSCRIPTION FACTOR BHLH129"/>
    <property type="match status" value="1"/>
</dbReference>
<evidence type="ECO:0000256" key="1">
    <source>
        <dbReference type="ARBA" id="ARBA00004123"/>
    </source>
</evidence>
<reference evidence="10" key="2">
    <citation type="submission" date="2025-08" db="UniProtKB">
        <authorList>
            <consortium name="RefSeq"/>
        </authorList>
    </citation>
    <scope>IDENTIFICATION</scope>
    <source>
        <tissue evidence="10">Leaf</tissue>
    </source>
</reference>
<dbReference type="Proteomes" id="UP000515123">
    <property type="component" value="Linkage group 21"/>
</dbReference>
<dbReference type="InterPro" id="IPR036638">
    <property type="entry name" value="HLH_DNA-bd_sf"/>
</dbReference>
<comment type="subcellular location">
    <subcellularLocation>
        <location evidence="1">Nucleus</location>
    </subcellularLocation>
</comment>
<dbReference type="AlphaFoldDB" id="A0A6P5GUD5"/>
<evidence type="ECO:0000313" key="10">
    <source>
        <dbReference type="RefSeq" id="XP_020111464.1"/>
    </source>
</evidence>
<dbReference type="GeneID" id="109726338"/>
<organism evidence="9 10">
    <name type="scientific">Ananas comosus</name>
    <name type="common">Pineapple</name>
    <name type="synonym">Ananas ananas</name>
    <dbReference type="NCBI Taxonomy" id="4615"/>
    <lineage>
        <taxon>Eukaryota</taxon>
        <taxon>Viridiplantae</taxon>
        <taxon>Streptophyta</taxon>
        <taxon>Embryophyta</taxon>
        <taxon>Tracheophyta</taxon>
        <taxon>Spermatophyta</taxon>
        <taxon>Magnoliopsida</taxon>
        <taxon>Liliopsida</taxon>
        <taxon>Poales</taxon>
        <taxon>Bromeliaceae</taxon>
        <taxon>Bromelioideae</taxon>
        <taxon>Ananas</taxon>
    </lineage>
</organism>
<keyword evidence="4" id="KW-0238">DNA-binding</keyword>
<dbReference type="OrthoDB" id="2019494at2759"/>
<dbReference type="GO" id="GO:0005634">
    <property type="term" value="C:nucleus"/>
    <property type="evidence" value="ECO:0007669"/>
    <property type="project" value="UniProtKB-SubCell"/>
</dbReference>
<evidence type="ECO:0000256" key="7">
    <source>
        <dbReference type="SAM" id="MobiDB-lite"/>
    </source>
</evidence>
<dbReference type="FunFam" id="4.10.280.10:FF:000021">
    <property type="entry name" value="Transcription factor bHLH130 family"/>
    <property type="match status" value="1"/>
</dbReference>
<reference evidence="9" key="1">
    <citation type="journal article" date="2015" name="Nat. Genet.">
        <title>The pineapple genome and the evolution of CAM photosynthesis.</title>
        <authorList>
            <person name="Ming R."/>
            <person name="VanBuren R."/>
            <person name="Wai C.M."/>
            <person name="Tang H."/>
            <person name="Schatz M.C."/>
            <person name="Bowers J.E."/>
            <person name="Lyons E."/>
            <person name="Wang M.L."/>
            <person name="Chen J."/>
            <person name="Biggers E."/>
            <person name="Zhang J."/>
            <person name="Huang L."/>
            <person name="Zhang L."/>
            <person name="Miao W."/>
            <person name="Zhang J."/>
            <person name="Ye Z."/>
            <person name="Miao C."/>
            <person name="Lin Z."/>
            <person name="Wang H."/>
            <person name="Zhou H."/>
            <person name="Yim W.C."/>
            <person name="Priest H.D."/>
            <person name="Zheng C."/>
            <person name="Woodhouse M."/>
            <person name="Edger P.P."/>
            <person name="Guyot R."/>
            <person name="Guo H.B."/>
            <person name="Guo H."/>
            <person name="Zheng G."/>
            <person name="Singh R."/>
            <person name="Sharma A."/>
            <person name="Min X."/>
            <person name="Zheng Y."/>
            <person name="Lee H."/>
            <person name="Gurtowski J."/>
            <person name="Sedlazeck F.J."/>
            <person name="Harkess A."/>
            <person name="McKain M.R."/>
            <person name="Liao Z."/>
            <person name="Fang J."/>
            <person name="Liu J."/>
            <person name="Zhang X."/>
            <person name="Zhang Q."/>
            <person name="Hu W."/>
            <person name="Qin Y."/>
            <person name="Wang K."/>
            <person name="Chen L.Y."/>
            <person name="Shirley N."/>
            <person name="Lin Y.R."/>
            <person name="Liu L.Y."/>
            <person name="Hernandez A.G."/>
            <person name="Wright C.L."/>
            <person name="Bulone V."/>
            <person name="Tuskan G.A."/>
            <person name="Heath K."/>
            <person name="Zee F."/>
            <person name="Moore P.H."/>
            <person name="Sunkar R."/>
            <person name="Leebens-Mack J.H."/>
            <person name="Mockler T."/>
            <person name="Bennetzen J.L."/>
            <person name="Freeling M."/>
            <person name="Sankoff D."/>
            <person name="Paterson A.H."/>
            <person name="Zhu X."/>
            <person name="Yang X."/>
            <person name="Smith J.A."/>
            <person name="Cushman J.C."/>
            <person name="Paull R.E."/>
            <person name="Yu Q."/>
        </authorList>
    </citation>
    <scope>NUCLEOTIDE SEQUENCE [LARGE SCALE GENOMIC DNA]</scope>
    <source>
        <strain evidence="9">cv. F153</strain>
    </source>
</reference>
<dbReference type="PANTHER" id="PTHR16223">
    <property type="entry name" value="TRANSCRIPTION FACTOR BHLH83-RELATED"/>
    <property type="match status" value="1"/>
</dbReference>
<keyword evidence="9" id="KW-1185">Reference proteome</keyword>
<keyword evidence="5" id="KW-0804">Transcription</keyword>